<name>W9R148_9ROSA</name>
<reference evidence="2" key="1">
    <citation type="submission" date="2013-01" db="EMBL/GenBank/DDBJ databases">
        <title>Draft Genome Sequence of a Mulberry Tree, Morus notabilis C.K. Schneid.</title>
        <authorList>
            <person name="He N."/>
            <person name="Zhao S."/>
        </authorList>
    </citation>
    <scope>NUCLEOTIDE SEQUENCE</scope>
</reference>
<evidence type="ECO:0000313" key="1">
    <source>
        <dbReference type="EMBL" id="EXB51029.1"/>
    </source>
</evidence>
<dbReference type="AlphaFoldDB" id="W9R148"/>
<protein>
    <recommendedName>
        <fullName evidence="3">Disease resistance protein RPM1</fullName>
    </recommendedName>
</protein>
<gene>
    <name evidence="1" type="ORF">L484_023731</name>
</gene>
<dbReference type="EMBL" id="KE344020">
    <property type="protein sequence ID" value="EXB51029.1"/>
    <property type="molecule type" value="Genomic_DNA"/>
</dbReference>
<dbReference type="Proteomes" id="UP000030645">
    <property type="component" value="Unassembled WGS sequence"/>
</dbReference>
<keyword evidence="2" id="KW-1185">Reference proteome</keyword>
<accession>W9R148</accession>
<proteinExistence type="predicted"/>
<organism evidence="1 2">
    <name type="scientific">Morus notabilis</name>
    <dbReference type="NCBI Taxonomy" id="981085"/>
    <lineage>
        <taxon>Eukaryota</taxon>
        <taxon>Viridiplantae</taxon>
        <taxon>Streptophyta</taxon>
        <taxon>Embryophyta</taxon>
        <taxon>Tracheophyta</taxon>
        <taxon>Spermatophyta</taxon>
        <taxon>Magnoliopsida</taxon>
        <taxon>eudicotyledons</taxon>
        <taxon>Gunneridae</taxon>
        <taxon>Pentapetalae</taxon>
        <taxon>rosids</taxon>
        <taxon>fabids</taxon>
        <taxon>Rosales</taxon>
        <taxon>Moraceae</taxon>
        <taxon>Moreae</taxon>
        <taxon>Morus</taxon>
    </lineage>
</organism>
<sequence length="81" mass="9008">MGSIPNMANVSSTSVNKVLDLEAISSPPPYLGRLALGGRLQKLPEWLTRLENLVMIRLQFSMLEVDPLESLRTCTIFLSFS</sequence>
<evidence type="ECO:0000313" key="2">
    <source>
        <dbReference type="Proteomes" id="UP000030645"/>
    </source>
</evidence>
<evidence type="ECO:0008006" key="3">
    <source>
        <dbReference type="Google" id="ProtNLM"/>
    </source>
</evidence>